<gene>
    <name evidence="1" type="ORF">HD601_006360</name>
</gene>
<evidence type="ECO:0000313" key="1">
    <source>
        <dbReference type="EMBL" id="MBB5791785.1"/>
    </source>
</evidence>
<keyword evidence="2" id="KW-1185">Reference proteome</keyword>
<dbReference type="AlphaFoldDB" id="A0A7W9LPU9"/>
<sequence>MTPAAAEWLGQLQSRVRLTESELATATGLARLADENGELALEVDERGEITDRQAARIMALAGPNRAERRAMRRRKRGVR</sequence>
<dbReference type="RefSeq" id="WP_184828832.1">
    <property type="nucleotide sequence ID" value="NZ_JACHMM010000001.1"/>
</dbReference>
<evidence type="ECO:0000313" key="2">
    <source>
        <dbReference type="Proteomes" id="UP000542813"/>
    </source>
</evidence>
<dbReference type="Proteomes" id="UP000542813">
    <property type="component" value="Unassembled WGS sequence"/>
</dbReference>
<accession>A0A7W9LPU9</accession>
<proteinExistence type="predicted"/>
<protein>
    <submittedName>
        <fullName evidence="1">Uncharacterized protein</fullName>
    </submittedName>
</protein>
<dbReference type="EMBL" id="JACHMM010000001">
    <property type="protein sequence ID" value="MBB5791785.1"/>
    <property type="molecule type" value="Genomic_DNA"/>
</dbReference>
<organism evidence="1 2">
    <name type="scientific">Jiangella mangrovi</name>
    <dbReference type="NCBI Taxonomy" id="1524084"/>
    <lineage>
        <taxon>Bacteria</taxon>
        <taxon>Bacillati</taxon>
        <taxon>Actinomycetota</taxon>
        <taxon>Actinomycetes</taxon>
        <taxon>Jiangellales</taxon>
        <taxon>Jiangellaceae</taxon>
        <taxon>Jiangella</taxon>
    </lineage>
</organism>
<comment type="caution">
    <text evidence="1">The sequence shown here is derived from an EMBL/GenBank/DDBJ whole genome shotgun (WGS) entry which is preliminary data.</text>
</comment>
<name>A0A7W9LPU9_9ACTN</name>
<reference evidence="1 2" key="1">
    <citation type="submission" date="2020-08" db="EMBL/GenBank/DDBJ databases">
        <title>Sequencing the genomes of 1000 actinobacteria strains.</title>
        <authorList>
            <person name="Klenk H.-P."/>
        </authorList>
    </citation>
    <scope>NUCLEOTIDE SEQUENCE [LARGE SCALE GENOMIC DNA]</scope>
    <source>
        <strain evidence="1 2">DSM 102122</strain>
    </source>
</reference>